<evidence type="ECO:0000256" key="3">
    <source>
        <dbReference type="ARBA" id="ARBA00022833"/>
    </source>
</evidence>
<name>A0ABM1ZCK2_AEDAL</name>
<keyword evidence="2 4" id="KW-0863">Zinc-finger</keyword>
<evidence type="ECO:0000313" key="7">
    <source>
        <dbReference type="EnsemblMetazoa" id="AALFPA23_017232.P25116"/>
    </source>
</evidence>
<dbReference type="SUPFAM" id="SSF48452">
    <property type="entry name" value="TPR-like"/>
    <property type="match status" value="1"/>
</dbReference>
<evidence type="ECO:0000313" key="8">
    <source>
        <dbReference type="Proteomes" id="UP000069940"/>
    </source>
</evidence>
<dbReference type="SUPFAM" id="SSF82199">
    <property type="entry name" value="SET domain"/>
    <property type="match status" value="1"/>
</dbReference>
<dbReference type="Gene3D" id="1.25.40.10">
    <property type="entry name" value="Tetratricopeptide repeat domain"/>
    <property type="match status" value="1"/>
</dbReference>
<proteinExistence type="predicted"/>
<evidence type="ECO:0000256" key="1">
    <source>
        <dbReference type="ARBA" id="ARBA00022723"/>
    </source>
</evidence>
<dbReference type="PROSITE" id="PS01360">
    <property type="entry name" value="ZF_MYND_1"/>
    <property type="match status" value="1"/>
</dbReference>
<dbReference type="PANTHER" id="PTHR47111">
    <property type="entry name" value="BCDNA.LD29892"/>
    <property type="match status" value="1"/>
</dbReference>
<dbReference type="InterPro" id="IPR001214">
    <property type="entry name" value="SET_dom"/>
</dbReference>
<dbReference type="Pfam" id="PF00856">
    <property type="entry name" value="SET"/>
    <property type="match status" value="1"/>
</dbReference>
<sequence>MLVAANCHPYFAEPDRNEPNRMDALTELLCAYMTAQGSSTAHLAQALRVNRKPMSTYTSEFMVRAPHMQKCDVTAYRNWVLKNGPFIDETVAPDLIKSNKRAADVRQAGNRLYLAKEYTEALEKYNESICWADGPDSEDLGIGYANRSAIYYDMGEYELGLANIALAKKHNYPQRLMPKLLARELNCREKITNGQSRLAMRCPSLAMKVEPDPKIPYMAAGIVEKELPTYGRSLMAERPFKAGDVILTEKAWMAAISPELKYKNCNHCSIDNFHSLIPCPNCVSVMYCSEKCREENYRVSHRFECGISEKLHHISYGSSRVFMGPRSFFYGLTLFGDDLKDMMDFCQANGRTGANPLSLDYTSYDPLQEFKIFHKVKLPTDNFLYEDSFRFYAAVYYSVYIKQPLVRSLVATKPQRDFMLRCFLDYMRIIGFLIIGPRQNFTNQLFSIASVCNHSCDPNTLAAVYCNQLKLITLRPIAAGEQIQISYGPLARQGSDAERRQALTMYHFDCICDCCDAAKARLRKAAAKKLPSIPLKNLMAVNQLLEDDDADDAAKLTMLQQFAERYAYTYPKKHYLELSDLYRKVLNITFDKEVQDRLRNGAVEQK</sequence>
<dbReference type="EnsemblMetazoa" id="AALFPA23_017232.R25116">
    <property type="protein sequence ID" value="AALFPA23_017232.P25116"/>
    <property type="gene ID" value="AALFPA23_017232"/>
</dbReference>
<dbReference type="PROSITE" id="PS50280">
    <property type="entry name" value="SET"/>
    <property type="match status" value="1"/>
</dbReference>
<evidence type="ECO:0000259" key="5">
    <source>
        <dbReference type="PROSITE" id="PS50280"/>
    </source>
</evidence>
<dbReference type="Proteomes" id="UP000069940">
    <property type="component" value="Unassembled WGS sequence"/>
</dbReference>
<dbReference type="Gene3D" id="6.10.140.2220">
    <property type="match status" value="1"/>
</dbReference>
<protein>
    <recommendedName>
        <fullName evidence="9">MYND-type domain-containing protein</fullName>
    </recommendedName>
</protein>
<dbReference type="PROSITE" id="PS50865">
    <property type="entry name" value="ZF_MYND_2"/>
    <property type="match status" value="1"/>
</dbReference>
<dbReference type="Gene3D" id="2.170.270.10">
    <property type="entry name" value="SET domain"/>
    <property type="match status" value="2"/>
</dbReference>
<dbReference type="GeneID" id="109417402"/>
<keyword evidence="1" id="KW-0479">Metal-binding</keyword>
<dbReference type="PANTHER" id="PTHR47111:SF1">
    <property type="entry name" value="SET AND MYND DOMAIN-CONTAINING PROTEIN 4"/>
    <property type="match status" value="1"/>
</dbReference>
<dbReference type="InterPro" id="IPR011990">
    <property type="entry name" value="TPR-like_helical_dom_sf"/>
</dbReference>
<accession>A0ABM1ZCK2</accession>
<keyword evidence="3" id="KW-0862">Zinc</keyword>
<dbReference type="InterPro" id="IPR002893">
    <property type="entry name" value="Znf_MYND"/>
</dbReference>
<reference evidence="8" key="1">
    <citation type="journal article" date="2015" name="Proc. Natl. Acad. Sci. U.S.A.">
        <title>Genome sequence of the Asian Tiger mosquito, Aedes albopictus, reveals insights into its biology, genetics, and evolution.</title>
        <authorList>
            <person name="Chen X.G."/>
            <person name="Jiang X."/>
            <person name="Gu J."/>
            <person name="Xu M."/>
            <person name="Wu Y."/>
            <person name="Deng Y."/>
            <person name="Zhang C."/>
            <person name="Bonizzoni M."/>
            <person name="Dermauw W."/>
            <person name="Vontas J."/>
            <person name="Armbruster P."/>
            <person name="Huang X."/>
            <person name="Yang Y."/>
            <person name="Zhang H."/>
            <person name="He W."/>
            <person name="Peng H."/>
            <person name="Liu Y."/>
            <person name="Wu K."/>
            <person name="Chen J."/>
            <person name="Lirakis M."/>
            <person name="Topalis P."/>
            <person name="Van Leeuwen T."/>
            <person name="Hall A.B."/>
            <person name="Jiang X."/>
            <person name="Thorpe C."/>
            <person name="Mueller R.L."/>
            <person name="Sun C."/>
            <person name="Waterhouse R.M."/>
            <person name="Yan G."/>
            <person name="Tu Z.J."/>
            <person name="Fang X."/>
            <person name="James A.A."/>
        </authorList>
    </citation>
    <scope>NUCLEOTIDE SEQUENCE [LARGE SCALE GENOMIC DNA]</scope>
    <source>
        <strain evidence="8">Foshan</strain>
    </source>
</reference>
<reference evidence="7" key="2">
    <citation type="submission" date="2025-05" db="UniProtKB">
        <authorList>
            <consortium name="EnsemblMetazoa"/>
        </authorList>
    </citation>
    <scope>IDENTIFICATION</scope>
    <source>
        <strain evidence="7">Foshan</strain>
    </source>
</reference>
<evidence type="ECO:0000256" key="2">
    <source>
        <dbReference type="ARBA" id="ARBA00022771"/>
    </source>
</evidence>
<evidence type="ECO:0008006" key="9">
    <source>
        <dbReference type="Google" id="ProtNLM"/>
    </source>
</evidence>
<dbReference type="InterPro" id="IPR046341">
    <property type="entry name" value="SET_dom_sf"/>
</dbReference>
<feature type="domain" description="SET" evidence="5">
    <location>
        <begin position="203"/>
        <end position="488"/>
    </location>
</feature>
<evidence type="ECO:0000259" key="6">
    <source>
        <dbReference type="PROSITE" id="PS50865"/>
    </source>
</evidence>
<dbReference type="SUPFAM" id="SSF144232">
    <property type="entry name" value="HIT/MYND zinc finger-like"/>
    <property type="match status" value="1"/>
</dbReference>
<dbReference type="Pfam" id="PF01753">
    <property type="entry name" value="zf-MYND"/>
    <property type="match status" value="1"/>
</dbReference>
<evidence type="ECO:0000256" key="4">
    <source>
        <dbReference type="PROSITE-ProRule" id="PRU00134"/>
    </source>
</evidence>
<dbReference type="RefSeq" id="XP_019547042.3">
    <property type="nucleotide sequence ID" value="XM_019691497.3"/>
</dbReference>
<keyword evidence="8" id="KW-1185">Reference proteome</keyword>
<feature type="domain" description="MYND-type" evidence="6">
    <location>
        <begin position="265"/>
        <end position="305"/>
    </location>
</feature>
<organism evidence="7 8">
    <name type="scientific">Aedes albopictus</name>
    <name type="common">Asian tiger mosquito</name>
    <name type="synonym">Stegomyia albopicta</name>
    <dbReference type="NCBI Taxonomy" id="7160"/>
    <lineage>
        <taxon>Eukaryota</taxon>
        <taxon>Metazoa</taxon>
        <taxon>Ecdysozoa</taxon>
        <taxon>Arthropoda</taxon>
        <taxon>Hexapoda</taxon>
        <taxon>Insecta</taxon>
        <taxon>Pterygota</taxon>
        <taxon>Neoptera</taxon>
        <taxon>Endopterygota</taxon>
        <taxon>Diptera</taxon>
        <taxon>Nematocera</taxon>
        <taxon>Culicoidea</taxon>
        <taxon>Culicidae</taxon>
        <taxon>Culicinae</taxon>
        <taxon>Aedini</taxon>
        <taxon>Aedes</taxon>
        <taxon>Stegomyia</taxon>
    </lineage>
</organism>